<evidence type="ECO:0000256" key="2">
    <source>
        <dbReference type="PROSITE-ProRule" id="PRU00708"/>
    </source>
</evidence>
<evidence type="ECO:0000313" key="3">
    <source>
        <dbReference type="EMBL" id="MCD7467069.1"/>
    </source>
</evidence>
<dbReference type="EMBL" id="JACEIK010001195">
    <property type="protein sequence ID" value="MCD7467069.1"/>
    <property type="molecule type" value="Genomic_DNA"/>
</dbReference>
<protein>
    <recommendedName>
        <fullName evidence="5">Pentatricopeptide repeat-containing protein</fullName>
    </recommendedName>
</protein>
<feature type="repeat" description="PPR" evidence="2">
    <location>
        <begin position="170"/>
        <end position="205"/>
    </location>
</feature>
<accession>A0ABS8T6P3</accession>
<dbReference type="NCBIfam" id="TIGR00756">
    <property type="entry name" value="PPR"/>
    <property type="match status" value="5"/>
</dbReference>
<feature type="repeat" description="PPR" evidence="2">
    <location>
        <begin position="206"/>
        <end position="240"/>
    </location>
</feature>
<dbReference type="InterPro" id="IPR002885">
    <property type="entry name" value="PPR_rpt"/>
</dbReference>
<dbReference type="InterPro" id="IPR011990">
    <property type="entry name" value="TPR-like_helical_dom_sf"/>
</dbReference>
<dbReference type="PROSITE" id="PS51375">
    <property type="entry name" value="PPR"/>
    <property type="match status" value="5"/>
</dbReference>
<sequence>MVIGDIYTKLLEAYTQNGSLQFGKALHAHLVINGLARRTHFASKLIAFYAECKQLCHARKLFDKIPKSDVRRWIVLIGAYARRGFYEEAMCGFSEMQKEGRKPNKFVLPSVLKACGRFNDFRTGEILHGVILKNMFEFDSYVVSALIDMYSKCGEVEKAKRVFYDTADRDLVALNALVSGCVQQGIVKEALDLVVEMKADQGLKPNVVTYNTLIAGFSQEDDGAMVCKVVELMHDDGLELDVVSWTSIVSGLVQNFHNKEAFDTFKRMLDDGMCPSSATISSILPACANVIDLMRGKEIHGYAVVMGIDKDVYVKSALVDMYAKCGFIAEAEHLFSKTCERNTVTWNSMIFGYANHGYCSEAIELFNQMLREEERKPDHLTFTAALTACSHAGLVQYGESLFKLMQEKYGIKPRLEHFACMVDLLGRAGELEEAYDLIQSMSIEPDLFVWGALLGACRQHGDMDLAAVAAEQLAKLEPESAGSSVLLSSLYADASRMLRRKLRRSSRERCREIQWFFSCLVSTDTPNGEENALLSKEERQFLLIQEANPARDDEMKLQNPSVQEE</sequence>
<gene>
    <name evidence="3" type="ORF">HAX54_004262</name>
</gene>
<dbReference type="SUPFAM" id="SSF48452">
    <property type="entry name" value="TPR-like"/>
    <property type="match status" value="1"/>
</dbReference>
<dbReference type="Gene3D" id="1.25.40.10">
    <property type="entry name" value="Tetratricopeptide repeat domain"/>
    <property type="match status" value="4"/>
</dbReference>
<feature type="repeat" description="PPR" evidence="2">
    <location>
        <begin position="241"/>
        <end position="275"/>
    </location>
</feature>
<name>A0ABS8T6P3_DATST</name>
<dbReference type="Pfam" id="PF01535">
    <property type="entry name" value="PPR"/>
    <property type="match status" value="4"/>
</dbReference>
<dbReference type="PANTHER" id="PTHR47926:SF487">
    <property type="entry name" value="REPEAT (TPR)-LIKE SUPERFAMILY PROTEIN, PUTATIVE-RELATED"/>
    <property type="match status" value="1"/>
</dbReference>
<comment type="caution">
    <text evidence="3">The sequence shown here is derived from an EMBL/GenBank/DDBJ whole genome shotgun (WGS) entry which is preliminary data.</text>
</comment>
<dbReference type="InterPro" id="IPR046960">
    <property type="entry name" value="PPR_At4g14850-like_plant"/>
</dbReference>
<dbReference type="PANTHER" id="PTHR47926">
    <property type="entry name" value="PENTATRICOPEPTIDE REPEAT-CONTAINING PROTEIN"/>
    <property type="match status" value="1"/>
</dbReference>
<evidence type="ECO:0000256" key="1">
    <source>
        <dbReference type="ARBA" id="ARBA00022737"/>
    </source>
</evidence>
<keyword evidence="4" id="KW-1185">Reference proteome</keyword>
<dbReference type="Proteomes" id="UP000823775">
    <property type="component" value="Unassembled WGS sequence"/>
</dbReference>
<evidence type="ECO:0008006" key="5">
    <source>
        <dbReference type="Google" id="ProtNLM"/>
    </source>
</evidence>
<reference evidence="3 4" key="1">
    <citation type="journal article" date="2021" name="BMC Genomics">
        <title>Datura genome reveals duplications of psychoactive alkaloid biosynthetic genes and high mutation rate following tissue culture.</title>
        <authorList>
            <person name="Rajewski A."/>
            <person name="Carter-House D."/>
            <person name="Stajich J."/>
            <person name="Litt A."/>
        </authorList>
    </citation>
    <scope>NUCLEOTIDE SEQUENCE [LARGE SCALE GENOMIC DNA]</scope>
    <source>
        <strain evidence="3">AR-01</strain>
    </source>
</reference>
<organism evidence="3 4">
    <name type="scientific">Datura stramonium</name>
    <name type="common">Jimsonweed</name>
    <name type="synonym">Common thornapple</name>
    <dbReference type="NCBI Taxonomy" id="4076"/>
    <lineage>
        <taxon>Eukaryota</taxon>
        <taxon>Viridiplantae</taxon>
        <taxon>Streptophyta</taxon>
        <taxon>Embryophyta</taxon>
        <taxon>Tracheophyta</taxon>
        <taxon>Spermatophyta</taxon>
        <taxon>Magnoliopsida</taxon>
        <taxon>eudicotyledons</taxon>
        <taxon>Gunneridae</taxon>
        <taxon>Pentapetalae</taxon>
        <taxon>asterids</taxon>
        <taxon>lamiids</taxon>
        <taxon>Solanales</taxon>
        <taxon>Solanaceae</taxon>
        <taxon>Solanoideae</taxon>
        <taxon>Datureae</taxon>
        <taxon>Datura</taxon>
    </lineage>
</organism>
<proteinExistence type="predicted"/>
<dbReference type="Pfam" id="PF13041">
    <property type="entry name" value="PPR_2"/>
    <property type="match status" value="3"/>
</dbReference>
<keyword evidence="1" id="KW-0677">Repeat</keyword>
<feature type="repeat" description="PPR" evidence="2">
    <location>
        <begin position="342"/>
        <end position="376"/>
    </location>
</feature>
<feature type="repeat" description="PPR" evidence="2">
    <location>
        <begin position="69"/>
        <end position="103"/>
    </location>
</feature>
<evidence type="ECO:0000313" key="4">
    <source>
        <dbReference type="Proteomes" id="UP000823775"/>
    </source>
</evidence>